<comment type="caution">
    <text evidence="7">The sequence shown here is derived from an EMBL/GenBank/DDBJ whole genome shotgun (WGS) entry which is preliminary data.</text>
</comment>
<evidence type="ECO:0000256" key="2">
    <source>
        <dbReference type="ARBA" id="ARBA00022692"/>
    </source>
</evidence>
<protein>
    <recommendedName>
        <fullName evidence="6">O-antigen ligase-related domain-containing protein</fullName>
    </recommendedName>
</protein>
<dbReference type="PANTHER" id="PTHR37422:SF21">
    <property type="entry name" value="EXOQ-LIKE PROTEIN"/>
    <property type="match status" value="1"/>
</dbReference>
<dbReference type="AlphaFoldDB" id="A0A848EAY6"/>
<keyword evidence="4 5" id="KW-0472">Membrane</keyword>
<comment type="subcellular location">
    <subcellularLocation>
        <location evidence="1">Membrane</location>
        <topology evidence="1">Multi-pass membrane protein</topology>
    </subcellularLocation>
</comment>
<evidence type="ECO:0000256" key="3">
    <source>
        <dbReference type="ARBA" id="ARBA00022989"/>
    </source>
</evidence>
<feature type="transmembrane region" description="Helical" evidence="5">
    <location>
        <begin position="163"/>
        <end position="181"/>
    </location>
</feature>
<keyword evidence="3 5" id="KW-1133">Transmembrane helix</keyword>
<feature type="transmembrane region" description="Helical" evidence="5">
    <location>
        <begin position="64"/>
        <end position="82"/>
    </location>
</feature>
<dbReference type="RefSeq" id="WP_170052669.1">
    <property type="nucleotide sequence ID" value="NZ_JABBKX010000001.1"/>
</dbReference>
<feature type="transmembrane region" description="Helical" evidence="5">
    <location>
        <begin position="383"/>
        <end position="403"/>
    </location>
</feature>
<reference evidence="7 8" key="1">
    <citation type="submission" date="2020-03" db="EMBL/GenBank/DDBJ databases">
        <authorList>
            <person name="Sun Q."/>
        </authorList>
    </citation>
    <scope>NUCLEOTIDE SEQUENCE [LARGE SCALE GENOMIC DNA]</scope>
    <source>
        <strain evidence="7 8">JC162</strain>
    </source>
</reference>
<evidence type="ECO:0000256" key="5">
    <source>
        <dbReference type="SAM" id="Phobius"/>
    </source>
</evidence>
<feature type="transmembrane region" description="Helical" evidence="5">
    <location>
        <begin position="229"/>
        <end position="248"/>
    </location>
</feature>
<evidence type="ECO:0000259" key="6">
    <source>
        <dbReference type="Pfam" id="PF04932"/>
    </source>
</evidence>
<dbReference type="InterPro" id="IPR051533">
    <property type="entry name" value="WaaL-like"/>
</dbReference>
<feature type="transmembrane region" description="Helical" evidence="5">
    <location>
        <begin position="15"/>
        <end position="43"/>
    </location>
</feature>
<dbReference type="InterPro" id="IPR007016">
    <property type="entry name" value="O-antigen_ligase-rel_domated"/>
</dbReference>
<keyword evidence="8" id="KW-1185">Reference proteome</keyword>
<feature type="transmembrane region" description="Helical" evidence="5">
    <location>
        <begin position="188"/>
        <end position="217"/>
    </location>
</feature>
<evidence type="ECO:0000256" key="4">
    <source>
        <dbReference type="ARBA" id="ARBA00023136"/>
    </source>
</evidence>
<dbReference type="PANTHER" id="PTHR37422">
    <property type="entry name" value="TEICHURONIC ACID BIOSYNTHESIS PROTEIN TUAE"/>
    <property type="match status" value="1"/>
</dbReference>
<gene>
    <name evidence="7" type="ORF">GWK16_04175</name>
</gene>
<organism evidence="7 8">
    <name type="scientific">Neoroseomonas marina</name>
    <dbReference type="NCBI Taxonomy" id="1232220"/>
    <lineage>
        <taxon>Bacteria</taxon>
        <taxon>Pseudomonadati</taxon>
        <taxon>Pseudomonadota</taxon>
        <taxon>Alphaproteobacteria</taxon>
        <taxon>Acetobacterales</taxon>
        <taxon>Acetobacteraceae</taxon>
        <taxon>Neoroseomonas</taxon>
    </lineage>
</organism>
<feature type="transmembrane region" description="Helical" evidence="5">
    <location>
        <begin position="337"/>
        <end position="363"/>
    </location>
</feature>
<keyword evidence="2 5" id="KW-0812">Transmembrane</keyword>
<proteinExistence type="predicted"/>
<feature type="transmembrane region" description="Helical" evidence="5">
    <location>
        <begin position="121"/>
        <end position="143"/>
    </location>
</feature>
<feature type="transmembrane region" description="Helical" evidence="5">
    <location>
        <begin position="88"/>
        <end position="109"/>
    </location>
</feature>
<feature type="domain" description="O-antigen ligase-related" evidence="6">
    <location>
        <begin position="202"/>
        <end position="349"/>
    </location>
</feature>
<dbReference type="Proteomes" id="UP000548582">
    <property type="component" value="Unassembled WGS sequence"/>
</dbReference>
<dbReference type="GO" id="GO:0016020">
    <property type="term" value="C:membrane"/>
    <property type="evidence" value="ECO:0007669"/>
    <property type="project" value="UniProtKB-SubCell"/>
</dbReference>
<dbReference type="EMBL" id="JABBKX010000001">
    <property type="protein sequence ID" value="NMJ40425.1"/>
    <property type="molecule type" value="Genomic_DNA"/>
</dbReference>
<dbReference type="Pfam" id="PF04932">
    <property type="entry name" value="Wzy_C"/>
    <property type="match status" value="1"/>
</dbReference>
<evidence type="ECO:0000313" key="7">
    <source>
        <dbReference type="EMBL" id="NMJ40425.1"/>
    </source>
</evidence>
<accession>A0A848EAY6</accession>
<evidence type="ECO:0000256" key="1">
    <source>
        <dbReference type="ARBA" id="ARBA00004141"/>
    </source>
</evidence>
<name>A0A848EAY6_9PROT</name>
<evidence type="ECO:0000313" key="8">
    <source>
        <dbReference type="Proteomes" id="UP000548582"/>
    </source>
</evidence>
<sequence>MTTDARTAQAPSLPIAILLLLVPAIGVLQFRGIALAVTIGLVATVVTHRRATGTWPWPRLEGPLLPLLCLAALATASASWAIDPARSVVTGVKFAGFVLLGAATVRVVAEDPAAPRLLSRALFAGLAVGAGLAGLDMLTGHAIRAGVRGLAEARVELVYGLKPAVSVMAVLAPIVAALPGIPWKARAALVVGTLAVALVIPAESARISGVIGVAVFVLARVSSQQLGRLIGAFVGAAILAAPLVVVAARPNLPSLERIPMSAAHRVLIWDFVEGRIAEKPLLGWGAESGRTIPGGRDLFPEETLDRFGLTSPESRAWFARPQPQRLPLHPHNAALQIWLDLGVAGAALAAWLAVALGFAAARIGPGAVGALAAGAVTGMLSYGVWQEWWIGFALLVAAALQALRPSKAR</sequence>